<evidence type="ECO:0000259" key="1">
    <source>
        <dbReference type="Pfam" id="PF00144"/>
    </source>
</evidence>
<dbReference type="Proteomes" id="UP000606172">
    <property type="component" value="Unassembled WGS sequence"/>
</dbReference>
<dbReference type="Pfam" id="PF00144">
    <property type="entry name" value="Beta-lactamase"/>
    <property type="match status" value="1"/>
</dbReference>
<sequence>MTKPVMATAILRLVHEGRLRPDDRLSTLLTQVVDLVEQADEITLGRLINHTAGIPDYAEVLMQDPVYFQDSTLYKPADILNTYRKMPNTQEPGEKFSYSNTGYFLLAMIA</sequence>
<protein>
    <recommendedName>
        <fullName evidence="1">Beta-lactamase-related domain-containing protein</fullName>
    </recommendedName>
</protein>
<dbReference type="PANTHER" id="PTHR43283:SF3">
    <property type="entry name" value="BETA-LACTAMASE FAMILY PROTEIN (AFU_ORTHOLOGUE AFUA_5G07500)"/>
    <property type="match status" value="1"/>
</dbReference>
<dbReference type="InterPro" id="IPR012338">
    <property type="entry name" value="Beta-lactam/transpept-like"/>
</dbReference>
<organism evidence="2 3">
    <name type="scientific">Sinosporangium siamense</name>
    <dbReference type="NCBI Taxonomy" id="1367973"/>
    <lineage>
        <taxon>Bacteria</taxon>
        <taxon>Bacillati</taxon>
        <taxon>Actinomycetota</taxon>
        <taxon>Actinomycetes</taxon>
        <taxon>Streptosporangiales</taxon>
        <taxon>Streptosporangiaceae</taxon>
        <taxon>Sinosporangium</taxon>
    </lineage>
</organism>
<keyword evidence="3" id="KW-1185">Reference proteome</keyword>
<accession>A0A919V5I1</accession>
<dbReference type="InterPro" id="IPR050789">
    <property type="entry name" value="Diverse_Enzym_Activities"/>
</dbReference>
<dbReference type="SUPFAM" id="SSF56601">
    <property type="entry name" value="beta-lactamase/transpeptidase-like"/>
    <property type="match status" value="1"/>
</dbReference>
<dbReference type="Gene3D" id="3.40.710.10">
    <property type="entry name" value="DD-peptidase/beta-lactamase superfamily"/>
    <property type="match status" value="1"/>
</dbReference>
<name>A0A919V5I1_9ACTN</name>
<dbReference type="AlphaFoldDB" id="A0A919V5I1"/>
<reference evidence="2" key="1">
    <citation type="submission" date="2021-01" db="EMBL/GenBank/DDBJ databases">
        <title>Whole genome shotgun sequence of Sinosporangium siamense NBRC 109515.</title>
        <authorList>
            <person name="Komaki H."/>
            <person name="Tamura T."/>
        </authorList>
    </citation>
    <scope>NUCLEOTIDE SEQUENCE</scope>
    <source>
        <strain evidence="2">NBRC 109515</strain>
    </source>
</reference>
<evidence type="ECO:0000313" key="3">
    <source>
        <dbReference type="Proteomes" id="UP000606172"/>
    </source>
</evidence>
<proteinExistence type="predicted"/>
<comment type="caution">
    <text evidence="2">The sequence shown here is derived from an EMBL/GenBank/DDBJ whole genome shotgun (WGS) entry which is preliminary data.</text>
</comment>
<dbReference type="EMBL" id="BOOW01000002">
    <property type="protein sequence ID" value="GII89942.1"/>
    <property type="molecule type" value="Genomic_DNA"/>
</dbReference>
<gene>
    <name evidence="2" type="ORF">Ssi02_01730</name>
</gene>
<dbReference type="InterPro" id="IPR001466">
    <property type="entry name" value="Beta-lactam-related"/>
</dbReference>
<evidence type="ECO:0000313" key="2">
    <source>
        <dbReference type="EMBL" id="GII89942.1"/>
    </source>
</evidence>
<dbReference type="PANTHER" id="PTHR43283">
    <property type="entry name" value="BETA-LACTAMASE-RELATED"/>
    <property type="match status" value="1"/>
</dbReference>
<feature type="domain" description="Beta-lactamase-related" evidence="1">
    <location>
        <begin position="1"/>
        <end position="109"/>
    </location>
</feature>